<accession>A0ABR8MVL5</accession>
<dbReference type="RefSeq" id="WP_191202892.1">
    <property type="nucleotide sequence ID" value="NZ_JACXZA010000002.1"/>
</dbReference>
<dbReference type="PANTHER" id="PTHR36438">
    <property type="entry name" value="IRON-SULFUR CLUSTER REPAIR PROTEIN YTFE"/>
    <property type="match status" value="1"/>
</dbReference>
<dbReference type="SUPFAM" id="SSF140683">
    <property type="entry name" value="SP0561-like"/>
    <property type="match status" value="1"/>
</dbReference>
<keyword evidence="3" id="KW-0479">Metal-binding</keyword>
<gene>
    <name evidence="6" type="primary">ric</name>
    <name evidence="6" type="ORF">H8B09_07385</name>
</gene>
<name>A0ABR8MVL5_9BACL</name>
<dbReference type="InterPro" id="IPR012312">
    <property type="entry name" value="Hemerythrin-like"/>
</dbReference>
<keyword evidence="2" id="KW-0963">Cytoplasm</keyword>
<evidence type="ECO:0000313" key="6">
    <source>
        <dbReference type="EMBL" id="MBD3918569.1"/>
    </source>
</evidence>
<dbReference type="Pfam" id="PF01814">
    <property type="entry name" value="Hemerythrin"/>
    <property type="match status" value="1"/>
</dbReference>
<comment type="caution">
    <text evidence="6">The sequence shown here is derived from an EMBL/GenBank/DDBJ whole genome shotgun (WGS) entry which is preliminary data.</text>
</comment>
<keyword evidence="7" id="KW-1185">Reference proteome</keyword>
<dbReference type="Gene3D" id="1.20.120.520">
    <property type="entry name" value="nmb1532 protein domain like"/>
    <property type="match status" value="1"/>
</dbReference>
<comment type="subcellular location">
    <subcellularLocation>
        <location evidence="1">Cytoplasm</location>
    </subcellularLocation>
</comment>
<proteinExistence type="predicted"/>
<dbReference type="InterPro" id="IPR038062">
    <property type="entry name" value="ScdA-like_N_sf"/>
</dbReference>
<evidence type="ECO:0000256" key="2">
    <source>
        <dbReference type="ARBA" id="ARBA00022490"/>
    </source>
</evidence>
<evidence type="ECO:0000259" key="5">
    <source>
        <dbReference type="Pfam" id="PF01814"/>
    </source>
</evidence>
<dbReference type="EMBL" id="JACXZA010000002">
    <property type="protein sequence ID" value="MBD3918569.1"/>
    <property type="molecule type" value="Genomic_DNA"/>
</dbReference>
<dbReference type="NCBIfam" id="TIGR03652">
    <property type="entry name" value="FeS_repair_RIC"/>
    <property type="match status" value="1"/>
</dbReference>
<sequence>MDQRFSDNDKIGAIVTEFPGASNLFKQYKIDFCCGGGKKLTEVIQARGLDGNEIVRQLNEAYAELVNKEAIDPAQWKDAPIADLVDHIVNRHHVYLRKELPLLSEFITKVYRVHGNGHEELALLYRAFHQLKLEMDQHLIAEEETLFPLLIRYAEEPTAEARKQVEIGLLELESDHSAVGDLLREMRAITDGYKLPEDACKTYTLTFIKLEELESDIFEHVHLENNILFPRIGQLPVA</sequence>
<keyword evidence="4" id="KW-0408">Iron</keyword>
<feature type="domain" description="Hemerythrin-like" evidence="5">
    <location>
        <begin position="87"/>
        <end position="232"/>
    </location>
</feature>
<evidence type="ECO:0000313" key="7">
    <source>
        <dbReference type="Proteomes" id="UP000609346"/>
    </source>
</evidence>
<dbReference type="PANTHER" id="PTHR36438:SF1">
    <property type="entry name" value="IRON-SULFUR CLUSTER REPAIR PROTEIN YTFE"/>
    <property type="match status" value="1"/>
</dbReference>
<dbReference type="InterPro" id="IPR019903">
    <property type="entry name" value="RIC_family"/>
</dbReference>
<evidence type="ECO:0000256" key="3">
    <source>
        <dbReference type="ARBA" id="ARBA00022723"/>
    </source>
</evidence>
<evidence type="ECO:0000256" key="1">
    <source>
        <dbReference type="ARBA" id="ARBA00004496"/>
    </source>
</evidence>
<dbReference type="Pfam" id="PF04405">
    <property type="entry name" value="ScdA_N"/>
    <property type="match status" value="1"/>
</dbReference>
<protein>
    <submittedName>
        <fullName evidence="6">Iron-sulfur cluster repair di-iron protein</fullName>
    </submittedName>
</protein>
<dbReference type="Proteomes" id="UP000609346">
    <property type="component" value="Unassembled WGS sequence"/>
</dbReference>
<dbReference type="Gene3D" id="1.10.3910.10">
    <property type="entry name" value="SP0561-like"/>
    <property type="match status" value="1"/>
</dbReference>
<reference evidence="6 7" key="1">
    <citation type="submission" date="2020-09" db="EMBL/GenBank/DDBJ databases">
        <title>Paenibacillus sp. strain PR3 16S rRNA gene Genome sequencing and assembly.</title>
        <authorList>
            <person name="Kim J."/>
        </authorList>
    </citation>
    <scope>NUCLEOTIDE SEQUENCE [LARGE SCALE GENOMIC DNA]</scope>
    <source>
        <strain evidence="6 7">PR3</strain>
    </source>
</reference>
<organism evidence="6 7">
    <name type="scientific">Paenibacillus terricola</name>
    <dbReference type="NCBI Taxonomy" id="2763503"/>
    <lineage>
        <taxon>Bacteria</taxon>
        <taxon>Bacillati</taxon>
        <taxon>Bacillota</taxon>
        <taxon>Bacilli</taxon>
        <taxon>Bacillales</taxon>
        <taxon>Paenibacillaceae</taxon>
        <taxon>Paenibacillus</taxon>
    </lineage>
</organism>
<evidence type="ECO:0000256" key="4">
    <source>
        <dbReference type="ARBA" id="ARBA00023004"/>
    </source>
</evidence>